<dbReference type="Proteomes" id="UP000554482">
    <property type="component" value="Unassembled WGS sequence"/>
</dbReference>
<keyword evidence="2" id="KW-0548">Nucleotidyltransferase</keyword>
<comment type="caution">
    <text evidence="2">The sequence shown here is derived from an EMBL/GenBank/DDBJ whole genome shotgun (WGS) entry which is preliminary data.</text>
</comment>
<accession>A0A7J6X8T0</accession>
<proteinExistence type="predicted"/>
<dbReference type="AlphaFoldDB" id="A0A7J6X8T0"/>
<evidence type="ECO:0000313" key="2">
    <source>
        <dbReference type="EMBL" id="KAF5204900.1"/>
    </source>
</evidence>
<feature type="coiled-coil region" evidence="1">
    <location>
        <begin position="45"/>
        <end position="87"/>
    </location>
</feature>
<dbReference type="EMBL" id="JABWDY010004791">
    <property type="protein sequence ID" value="KAF5204900.1"/>
    <property type="molecule type" value="Genomic_DNA"/>
</dbReference>
<keyword evidence="2" id="KW-0808">Transferase</keyword>
<evidence type="ECO:0000256" key="1">
    <source>
        <dbReference type="SAM" id="Coils"/>
    </source>
</evidence>
<reference evidence="2 3" key="1">
    <citation type="submission" date="2020-06" db="EMBL/GenBank/DDBJ databases">
        <title>Transcriptomic and genomic resources for Thalictrum thalictroides and T. hernandezii: Facilitating candidate gene discovery in an emerging model plant lineage.</title>
        <authorList>
            <person name="Arias T."/>
            <person name="Riano-Pachon D.M."/>
            <person name="Di Stilio V.S."/>
        </authorList>
    </citation>
    <scope>NUCLEOTIDE SEQUENCE [LARGE SCALE GENOMIC DNA]</scope>
    <source>
        <strain evidence="3">cv. WT478/WT964</strain>
        <tissue evidence="2">Leaves</tissue>
    </source>
</reference>
<sequence length="215" mass="25585">MILNWGEQQEFKKGKFRFFNHWTKHQEFMGIVEEKWGSRVTGNPMMQLTSKLKLLKVELKRWSKKHFSNINHRVKEAKEKLNKIQADIQERPFDNDLAVLEKAVIQQYIDISNAEEASLKQKAGDDRISLGDENSAYFHRLVKGRYSKNRILMLLDENNNEIFDKDLIKDMLLKYFSKLLGERHQIPFPSDLLDDMQFDTIQYDEGAWMERDIED</sequence>
<keyword evidence="2" id="KW-0695">RNA-directed DNA polymerase</keyword>
<dbReference type="OrthoDB" id="1749972at2759"/>
<feature type="non-terminal residue" evidence="2">
    <location>
        <position position="215"/>
    </location>
</feature>
<keyword evidence="1" id="KW-0175">Coiled coil</keyword>
<protein>
    <submittedName>
        <fullName evidence="2">Reverse transcriptase</fullName>
    </submittedName>
</protein>
<dbReference type="GO" id="GO:0003964">
    <property type="term" value="F:RNA-directed DNA polymerase activity"/>
    <property type="evidence" value="ECO:0007669"/>
    <property type="project" value="UniProtKB-KW"/>
</dbReference>
<name>A0A7J6X8T0_THATH</name>
<keyword evidence="3" id="KW-1185">Reference proteome</keyword>
<evidence type="ECO:0000313" key="3">
    <source>
        <dbReference type="Proteomes" id="UP000554482"/>
    </source>
</evidence>
<gene>
    <name evidence="2" type="ORF">FRX31_005514</name>
</gene>
<organism evidence="2 3">
    <name type="scientific">Thalictrum thalictroides</name>
    <name type="common">Rue-anemone</name>
    <name type="synonym">Anemone thalictroides</name>
    <dbReference type="NCBI Taxonomy" id="46969"/>
    <lineage>
        <taxon>Eukaryota</taxon>
        <taxon>Viridiplantae</taxon>
        <taxon>Streptophyta</taxon>
        <taxon>Embryophyta</taxon>
        <taxon>Tracheophyta</taxon>
        <taxon>Spermatophyta</taxon>
        <taxon>Magnoliopsida</taxon>
        <taxon>Ranunculales</taxon>
        <taxon>Ranunculaceae</taxon>
        <taxon>Thalictroideae</taxon>
        <taxon>Thalictrum</taxon>
    </lineage>
</organism>